<dbReference type="Pfam" id="PF14897">
    <property type="entry name" value="EpsG"/>
    <property type="match status" value="1"/>
</dbReference>
<accession>A0ABS6LFL4</accession>
<proteinExistence type="predicted"/>
<name>A0ABS6LFL4_9GAMM</name>
<comment type="caution">
    <text evidence="2">The sequence shown here is derived from an EMBL/GenBank/DDBJ whole genome shotgun (WGS) entry which is preliminary data.</text>
</comment>
<dbReference type="EMBL" id="JAFMOY010000125">
    <property type="protein sequence ID" value="MBU9845726.1"/>
    <property type="molecule type" value="Genomic_DNA"/>
</dbReference>
<feature type="transmembrane region" description="Helical" evidence="1">
    <location>
        <begin position="106"/>
        <end position="123"/>
    </location>
</feature>
<feature type="transmembrane region" description="Helical" evidence="1">
    <location>
        <begin position="81"/>
        <end position="100"/>
    </location>
</feature>
<organism evidence="2 3">
    <name type="scientific">Rahnella ecdela</name>
    <dbReference type="NCBI Taxonomy" id="2816250"/>
    <lineage>
        <taxon>Bacteria</taxon>
        <taxon>Pseudomonadati</taxon>
        <taxon>Pseudomonadota</taxon>
        <taxon>Gammaproteobacteria</taxon>
        <taxon>Enterobacterales</taxon>
        <taxon>Yersiniaceae</taxon>
        <taxon>Rahnella</taxon>
    </lineage>
</organism>
<feature type="transmembrane region" description="Helical" evidence="1">
    <location>
        <begin position="244"/>
        <end position="264"/>
    </location>
</feature>
<gene>
    <name evidence="2" type="ORF">J1784_11975</name>
</gene>
<feature type="transmembrane region" description="Helical" evidence="1">
    <location>
        <begin position="158"/>
        <end position="179"/>
    </location>
</feature>
<keyword evidence="3" id="KW-1185">Reference proteome</keyword>
<dbReference type="RefSeq" id="WP_217149407.1">
    <property type="nucleotide sequence ID" value="NZ_JAFMOY010000125.1"/>
</dbReference>
<keyword evidence="1" id="KW-1133">Transmembrane helix</keyword>
<dbReference type="InterPro" id="IPR049458">
    <property type="entry name" value="EpsG-like"/>
</dbReference>
<reference evidence="2 3" key="1">
    <citation type="submission" date="2021-03" db="EMBL/GenBank/DDBJ databases">
        <title>Five novel Rahnella species.</title>
        <authorList>
            <person name="Brady C."/>
            <person name="Asselin J."/>
            <person name="Beer S."/>
            <person name="Bruberg M.B."/>
            <person name="Crampton B."/>
            <person name="Venter S."/>
            <person name="Arnold D."/>
            <person name="Denman S."/>
        </authorList>
    </citation>
    <scope>NUCLEOTIDE SEQUENCE [LARGE SCALE GENOMIC DNA]</scope>
    <source>
        <strain evidence="2 3">FRB 231</strain>
    </source>
</reference>
<keyword evidence="1" id="KW-0812">Transmembrane</keyword>
<dbReference type="Proteomes" id="UP000739284">
    <property type="component" value="Unassembled WGS sequence"/>
</dbReference>
<feature type="transmembrane region" description="Helical" evidence="1">
    <location>
        <begin position="295"/>
        <end position="313"/>
    </location>
</feature>
<feature type="transmembrane region" description="Helical" evidence="1">
    <location>
        <begin position="130"/>
        <end position="152"/>
    </location>
</feature>
<evidence type="ECO:0000256" key="1">
    <source>
        <dbReference type="SAM" id="Phobius"/>
    </source>
</evidence>
<protein>
    <submittedName>
        <fullName evidence="2">EpsG family protein</fullName>
    </submittedName>
</protein>
<feature type="transmembrane region" description="Helical" evidence="1">
    <location>
        <begin position="213"/>
        <end position="232"/>
    </location>
</feature>
<sequence length="323" mass="36959">MFYFSIFILFFVAVLRGDEVDRDYKTYISIYEYLVNGDSYTIEPTFILFTYLSHALTSSPVLIFIIYAALALYYKAKYIRYFSPYICLSLLLYYSNFYFVHELTQIRIGVASAIGFFALKYLVEERKSKFITYVLIGMLFHFSLVILLISLLFDRQKISSNFILSSIVITGASYGLIFLNISPLNLLEYIPISVIQEKLNIYKYQTANGMVEAVNVLSALQLIRIGAIILILCNAKKFENNTSMIVLCKLYTLSPICLALLSSLPAFAIRISELFSVADIVVLPILASYCKQKNIVRFLLVLLSVLVLLMNLYHNEIVNGYHI</sequence>
<feature type="transmembrane region" description="Helical" evidence="1">
    <location>
        <begin position="46"/>
        <end position="74"/>
    </location>
</feature>
<evidence type="ECO:0000313" key="3">
    <source>
        <dbReference type="Proteomes" id="UP000739284"/>
    </source>
</evidence>
<evidence type="ECO:0000313" key="2">
    <source>
        <dbReference type="EMBL" id="MBU9845726.1"/>
    </source>
</evidence>
<keyword evidence="1" id="KW-0472">Membrane</keyword>